<feature type="region of interest" description="Disordered" evidence="1">
    <location>
        <begin position="107"/>
        <end position="126"/>
    </location>
</feature>
<dbReference type="PANTHER" id="PTHR30007:SF1">
    <property type="entry name" value="BLR1914 PROTEIN"/>
    <property type="match status" value="1"/>
</dbReference>
<dbReference type="AlphaFoldDB" id="A0A0C5B173"/>
<accession>A0A0C5B173</accession>
<name>A0A0C5B173_BURPE</name>
<proteinExistence type="predicted"/>
<evidence type="ECO:0000313" key="3">
    <source>
        <dbReference type="EMBL" id="AJL34942.1"/>
    </source>
</evidence>
<reference evidence="3" key="1">
    <citation type="submission" date="2013-07" db="EMBL/GenBank/DDBJ databases">
        <title>Complete sequence of a native Burkholderia pseudomallei plasmid.</title>
        <authorList>
            <person name="Stone J.K."/>
            <person name="Bollig M.C."/>
            <person name="Gibbons H.S."/>
            <person name="Mayo M."/>
            <person name="Currie B.J."/>
            <person name="Keim P."/>
            <person name="Tuanyok A."/>
        </authorList>
    </citation>
    <scope>NUCLEOTIDE SEQUENCE</scope>
    <source>
        <strain evidence="3">MSHR1950</strain>
        <plasmid evidence="3">pBPSE01</plasmid>
    </source>
</reference>
<keyword evidence="3" id="KW-0614">Plasmid</keyword>
<organism evidence="3">
    <name type="scientific">Burkholderia pseudomallei</name>
    <name type="common">Pseudomonas pseudomallei</name>
    <dbReference type="NCBI Taxonomy" id="28450"/>
    <lineage>
        <taxon>Bacteria</taxon>
        <taxon>Pseudomonadati</taxon>
        <taxon>Pseudomonadota</taxon>
        <taxon>Betaproteobacteria</taxon>
        <taxon>Burkholderiales</taxon>
        <taxon>Burkholderiaceae</taxon>
        <taxon>Burkholderia</taxon>
        <taxon>pseudomallei group</taxon>
    </lineage>
</organism>
<evidence type="ECO:0000256" key="1">
    <source>
        <dbReference type="SAM" id="MobiDB-lite"/>
    </source>
</evidence>
<dbReference type="EMBL" id="KF418775">
    <property type="protein sequence ID" value="AJL34942.1"/>
    <property type="molecule type" value="Genomic_DNA"/>
</dbReference>
<dbReference type="InterPro" id="IPR002559">
    <property type="entry name" value="Transposase_11"/>
</dbReference>
<protein>
    <submittedName>
        <fullName evidence="3">Putative transposase IS4</fullName>
    </submittedName>
</protein>
<dbReference type="PANTHER" id="PTHR30007">
    <property type="entry name" value="PHP DOMAIN PROTEIN"/>
    <property type="match status" value="1"/>
</dbReference>
<dbReference type="GO" id="GO:0004803">
    <property type="term" value="F:transposase activity"/>
    <property type="evidence" value="ECO:0007669"/>
    <property type="project" value="InterPro"/>
</dbReference>
<feature type="region of interest" description="Disordered" evidence="1">
    <location>
        <begin position="13"/>
        <end position="62"/>
    </location>
</feature>
<feature type="compositionally biased region" description="Basic and acidic residues" evidence="1">
    <location>
        <begin position="34"/>
        <end position="49"/>
    </location>
</feature>
<feature type="domain" description="Transposase IS4-like" evidence="2">
    <location>
        <begin position="48"/>
        <end position="193"/>
    </location>
</feature>
<sequence length="203" mass="22477">MLAAAGCMARGGRLATHPRGAAGGVTPSWPTRHGTRDCRQFFGPRDARGKKTGPNPTDRRKLGSKHHLIVDAQGIPLAVILTAANCNDITQLDALVEAIPPIRGKRGRPLRKPKIVQGDRGYSSEPHRQRLRERGITPLLAKIGSPHGSGLGKTRWFIERSFAWLHAFRRLKIRYERYAHVHEAFLSLACCLICWNKLKTASG</sequence>
<dbReference type="GO" id="GO:0003677">
    <property type="term" value="F:DNA binding"/>
    <property type="evidence" value="ECO:0007669"/>
    <property type="project" value="InterPro"/>
</dbReference>
<gene>
    <name evidence="3" type="ORF">pBPS059</name>
</gene>
<geneLocation type="plasmid" evidence="3">
    <name>pBPSE01</name>
</geneLocation>
<evidence type="ECO:0000259" key="2">
    <source>
        <dbReference type="Pfam" id="PF01609"/>
    </source>
</evidence>
<dbReference type="GO" id="GO:0006313">
    <property type="term" value="P:DNA transposition"/>
    <property type="evidence" value="ECO:0007669"/>
    <property type="project" value="InterPro"/>
</dbReference>
<dbReference type="NCBIfam" id="NF033580">
    <property type="entry name" value="transpos_IS5_3"/>
    <property type="match status" value="1"/>
</dbReference>
<dbReference type="Pfam" id="PF01609">
    <property type="entry name" value="DDE_Tnp_1"/>
    <property type="match status" value="1"/>
</dbReference>